<dbReference type="CDD" id="cd00383">
    <property type="entry name" value="trans_reg_C"/>
    <property type="match status" value="1"/>
</dbReference>
<evidence type="ECO:0000259" key="4">
    <source>
        <dbReference type="PROSITE" id="PS51755"/>
    </source>
</evidence>
<dbReference type="InterPro" id="IPR036388">
    <property type="entry name" value="WH-like_DNA-bd_sf"/>
</dbReference>
<evidence type="ECO:0000256" key="1">
    <source>
        <dbReference type="ARBA" id="ARBA00023125"/>
    </source>
</evidence>
<evidence type="ECO:0000313" key="5">
    <source>
        <dbReference type="EMBL" id="MBP1472672.1"/>
    </source>
</evidence>
<feature type="transmembrane region" description="Helical" evidence="3">
    <location>
        <begin position="131"/>
        <end position="149"/>
    </location>
</feature>
<organism evidence="5 6">
    <name type="scientific">Frateuria flava</name>
    <dbReference type="NCBI Taxonomy" id="2821489"/>
    <lineage>
        <taxon>Bacteria</taxon>
        <taxon>Pseudomonadati</taxon>
        <taxon>Pseudomonadota</taxon>
        <taxon>Gammaproteobacteria</taxon>
        <taxon>Lysobacterales</taxon>
        <taxon>Rhodanobacteraceae</taxon>
        <taxon>Frateuria</taxon>
    </lineage>
</organism>
<name>A0ABS4DHY1_9GAMM</name>
<accession>A0ABS4DHY1</accession>
<evidence type="ECO:0000256" key="3">
    <source>
        <dbReference type="SAM" id="Phobius"/>
    </source>
</evidence>
<dbReference type="EMBL" id="JAGJRS010000001">
    <property type="protein sequence ID" value="MBP1472672.1"/>
    <property type="molecule type" value="Genomic_DNA"/>
</dbReference>
<dbReference type="SMART" id="SM00862">
    <property type="entry name" value="Trans_reg_C"/>
    <property type="match status" value="1"/>
</dbReference>
<dbReference type="Proteomes" id="UP000823790">
    <property type="component" value="Unassembled WGS sequence"/>
</dbReference>
<protein>
    <submittedName>
        <fullName evidence="5">Winged helix-turn-helix domain-containing protein</fullName>
    </submittedName>
</protein>
<evidence type="ECO:0000313" key="6">
    <source>
        <dbReference type="Proteomes" id="UP000823790"/>
    </source>
</evidence>
<dbReference type="Pfam" id="PF00486">
    <property type="entry name" value="Trans_reg_C"/>
    <property type="match status" value="1"/>
</dbReference>
<keyword evidence="1 2" id="KW-0238">DNA-binding</keyword>
<dbReference type="SUPFAM" id="SSF46894">
    <property type="entry name" value="C-terminal effector domain of the bipartite response regulators"/>
    <property type="match status" value="1"/>
</dbReference>
<proteinExistence type="predicted"/>
<evidence type="ECO:0000256" key="2">
    <source>
        <dbReference type="PROSITE-ProRule" id="PRU01091"/>
    </source>
</evidence>
<reference evidence="5 6" key="1">
    <citation type="submission" date="2021-04" db="EMBL/GenBank/DDBJ databases">
        <authorList>
            <person name="Huq M.A."/>
        </authorList>
    </citation>
    <scope>NUCLEOTIDE SEQUENCE [LARGE SCALE GENOMIC DNA]</scope>
    <source>
        <strain evidence="5 6">MAH-13</strain>
    </source>
</reference>
<dbReference type="SUPFAM" id="SSF48452">
    <property type="entry name" value="TPR-like"/>
    <property type="match status" value="1"/>
</dbReference>
<dbReference type="Gene3D" id="1.10.10.10">
    <property type="entry name" value="Winged helix-like DNA-binding domain superfamily/Winged helix DNA-binding domain"/>
    <property type="match status" value="1"/>
</dbReference>
<keyword evidence="6" id="KW-1185">Reference proteome</keyword>
<gene>
    <name evidence="5" type="ORF">J7I44_00035</name>
</gene>
<keyword evidence="3" id="KW-0812">Transmembrane</keyword>
<feature type="domain" description="OmpR/PhoB-type" evidence="4">
    <location>
        <begin position="1"/>
        <end position="98"/>
    </location>
</feature>
<keyword evidence="3" id="KW-1133">Transmembrane helix</keyword>
<feature type="DNA-binding region" description="OmpR/PhoB-type" evidence="2">
    <location>
        <begin position="1"/>
        <end position="98"/>
    </location>
</feature>
<dbReference type="InterPro" id="IPR016032">
    <property type="entry name" value="Sig_transdc_resp-reg_C-effctor"/>
</dbReference>
<dbReference type="PROSITE" id="PS51755">
    <property type="entry name" value="OMPR_PHOB"/>
    <property type="match status" value="1"/>
</dbReference>
<dbReference type="InterPro" id="IPR011990">
    <property type="entry name" value="TPR-like_helical_dom_sf"/>
</dbReference>
<dbReference type="InterPro" id="IPR001867">
    <property type="entry name" value="OmpR/PhoB-type_DNA-bd"/>
</dbReference>
<sequence length="773" mass="83022">MSWQCGEYTIVPACRRLLRNGEPVDLEAKVFDLILLLVENRDRAVGKQEVVTALWGHRPITDAALSQLLYKARRALDDDGDRQAVIRTVYGRGLQWVAPVTTGHDQPVHVDPERPSAPLDVTPRPVRRRRLWFALGALVLVGLLSIWIVPRSFAPPAPPKQRLALLPIENGTGNHSLDWTTRGLSGLVASLLGTSRDIDVVDPLEAARAWTYTPPQGRDHAAHVRYVTGADVLVGGRLTQLADKLYQLTLRIDTGNGHAPATFVLSGSDPAVLGVNATARLRRELKLDPPAASPFKSTPEDAYLAATFARGMDLAMHGDWLDAKPYFVVLASGTPDFLPGRFQLAQAQASTDQPDDADAGYAAVLAQAQRQHQPAMAARVLIAQVNQADHRHQNTLALKIAARAMTAAREAEDDELLARALLASANIHARLKQTTLALQEHTQARALVAQGAIRALEPLLHNTMGFIADASGDTAAGIAAARAELAADEALGRERSSAIASFNLAYALSNSDHPLEGVPLLARTWNWSSQHHDAPLQVATANLLVTGLYDLGAYEELRPLIATATQLARAQDNAFMQARLLDMSAGGEYFSGHPDKALALSRQASGLIDPAQGPEDALQSSMIEAFVAIAVDPASLATIERRVEAIARRLPDPSAAQFNRAVVQTLANAARGDRKGMQAAFAAAAHSPDASRDFLHALALQLALAMHEDAATQAWLGDLDIESPQTTADTLRLYVAWADRRGDAAGARRARARLASLRASALAALAKVPIDTP</sequence>
<dbReference type="RefSeq" id="WP_209614413.1">
    <property type="nucleotide sequence ID" value="NZ_JAGJRS010000001.1"/>
</dbReference>
<comment type="caution">
    <text evidence="5">The sequence shown here is derived from an EMBL/GenBank/DDBJ whole genome shotgun (WGS) entry which is preliminary data.</text>
</comment>
<keyword evidence="3" id="KW-0472">Membrane</keyword>